<organism evidence="2 3">
    <name type="scientific">Brucella pecoris</name>
    <dbReference type="NCBI Taxonomy" id="867683"/>
    <lineage>
        <taxon>Bacteria</taxon>
        <taxon>Pseudomonadati</taxon>
        <taxon>Pseudomonadota</taxon>
        <taxon>Alphaproteobacteria</taxon>
        <taxon>Hyphomicrobiales</taxon>
        <taxon>Brucellaceae</taxon>
        <taxon>Brucella/Ochrobactrum group</taxon>
        <taxon>Brucella</taxon>
    </lineage>
</organism>
<dbReference type="RefSeq" id="WP_174977370.1">
    <property type="nucleotide sequence ID" value="NZ_JACIEX010000001.1"/>
</dbReference>
<sequence>MASIDQLERALRNADAAGDTNAAKAFANEIRRIRSEQAPTNDGTVGPTLARGGTALPDPRNDDGTYGKPPEGMVFNPKTGQMEDLGSPINLNIPTGRAAAIGIGAGQGAGFGLLDEATAALSVPFGGDYDYNLGVMREAEKRAASDHPGAYYSGMIGGGIGTGVGLAKGGVSLTANAMNAGKGLNRVAGASALEGALLGAAQGFGNGEGNFDDRAVSALKSGGLGLALGGAAPYAIAGVSAASKPIVAPLMARLRPQKYADAALNTALSRSGTSSDRIARALDSARADGQDMFNVADAMGHQGRRMLSTVVRTPNDARQEVFEQLVSRQTGQGDRLVNALSEGFGAADTAAQRTAGLTAARDTLADANYAAARASAGPVNVSPVIQHIDDTIRPGVQQIVSPVDDIAGDSIERALTGYRARMTDDTSNLTDFNRVLTLKKDVSDAVKVAERAGQGNRARALGQLNNQLDRALEQASPGYRAANDTFKSQSKIIDAVETGQNAASARMRAMDNIDTFSAMHPGERIAFRSGYADPWIARVEAASSSPTTNKARMLITDKTAKEFPAFAVPSKADQMARRIGREQKMFATANEAMGGSKTADNLADMADMANFDPSIFSGLMRGSIKDTAVAAFTKLLTEAKGTPKPVIQRLAKVLMETDPVAAKAALDGAVAQGKATSGRRALINAIINAEGSIATPRVLGQEKRPPLELTVRPSH</sequence>
<keyword evidence="3" id="KW-1185">Reference proteome</keyword>
<accession>A0AB34YQQ9</accession>
<gene>
    <name evidence="2" type="ORF">GGQ79_000861</name>
</gene>
<comment type="caution">
    <text evidence="2">The sequence shown here is derived from an EMBL/GenBank/DDBJ whole genome shotgun (WGS) entry which is preliminary data.</text>
</comment>
<feature type="region of interest" description="Disordered" evidence="1">
    <location>
        <begin position="32"/>
        <end position="88"/>
    </location>
</feature>
<evidence type="ECO:0000256" key="1">
    <source>
        <dbReference type="SAM" id="MobiDB-lite"/>
    </source>
</evidence>
<dbReference type="EMBL" id="JACIEX010000001">
    <property type="protein sequence ID" value="MBB4092388.1"/>
    <property type="molecule type" value="Genomic_DNA"/>
</dbReference>
<reference evidence="2 3" key="1">
    <citation type="submission" date="2020-08" db="EMBL/GenBank/DDBJ databases">
        <title>Genomic Encyclopedia of Type Strains, Phase IV (KMG-IV): sequencing the most valuable type-strain genomes for metagenomic binning, comparative biology and taxonomic classification.</title>
        <authorList>
            <person name="Goeker M."/>
        </authorList>
    </citation>
    <scope>NUCLEOTIDE SEQUENCE [LARGE SCALE GENOMIC DNA]</scope>
    <source>
        <strain evidence="2 3">DSM 23868</strain>
    </source>
</reference>
<evidence type="ECO:0000313" key="2">
    <source>
        <dbReference type="EMBL" id="MBB4092388.1"/>
    </source>
</evidence>
<protein>
    <submittedName>
        <fullName evidence="2">Uncharacterized protein</fullName>
    </submittedName>
</protein>
<evidence type="ECO:0000313" key="3">
    <source>
        <dbReference type="Proteomes" id="UP000553980"/>
    </source>
</evidence>
<dbReference type="AlphaFoldDB" id="A0AB34YQQ9"/>
<name>A0AB34YQQ9_9HYPH</name>
<dbReference type="Proteomes" id="UP000553980">
    <property type="component" value="Unassembled WGS sequence"/>
</dbReference>
<proteinExistence type="predicted"/>